<dbReference type="GO" id="GO:0017108">
    <property type="term" value="F:5'-flap endonuclease activity"/>
    <property type="evidence" value="ECO:0007669"/>
    <property type="project" value="InterPro"/>
</dbReference>
<evidence type="ECO:0000256" key="8">
    <source>
        <dbReference type="ARBA" id="ARBA00029496"/>
    </source>
</evidence>
<keyword evidence="12" id="KW-1185">Reference proteome</keyword>
<dbReference type="CDD" id="cd22999">
    <property type="entry name" value="SAP_SLX4"/>
    <property type="match status" value="1"/>
</dbReference>
<evidence type="ECO:0000256" key="2">
    <source>
        <dbReference type="ARBA" id="ARBA00006661"/>
    </source>
</evidence>
<organism evidence="11 12">
    <name type="scientific">Botryotinia calthae</name>
    <dbReference type="NCBI Taxonomy" id="38488"/>
    <lineage>
        <taxon>Eukaryota</taxon>
        <taxon>Fungi</taxon>
        <taxon>Dikarya</taxon>
        <taxon>Ascomycota</taxon>
        <taxon>Pezizomycotina</taxon>
        <taxon>Leotiomycetes</taxon>
        <taxon>Helotiales</taxon>
        <taxon>Sclerotiniaceae</taxon>
        <taxon>Botryotinia</taxon>
    </lineage>
</organism>
<sequence>MATTDVFIISSSPPRQSVSYNVSSPPLPSLDEMIKQKKAPNLRRGGGATSIPLEATATFASAPALLRRGSSGSLQEFDAARSLATATKPDENEQKKTAKPKAPRKPAAKKEDGPIEKVAKAPRKTTRKKGEGRAEEVVEGVMEEGKEGVETIPEKKPRRSRAKKTDDLGGDGEDGGITGAVVPEASKAAVEKKARKPRAKKGDDFTGEGVKERAPRKPRAKKTDVEAGSESVAKEKAVRKPRAKKSDGDTTVQPKMAKGRVTKTTNASNPDKVETPKADKVSKNFASNPVVEDILAEEGSGLAEAVKRRKNWTQPKSNQALVDYDDSPEAGGSGCNQGFTELLGSFGFSSSEANSIEKRISSGVSSGAAATRKRKLIEMVHTNIPTTTGTKATKEKAGKKKARTLTDLATSAYAATEDDNTINDTPAPLLQHFPNAASGELTNDGFKKPPKPRSKSPVKGLPKSKKGSAEEPILLSPESALKQVGNQDFVFGTSSQLAREDSPSLLRDLHKAMQASNELDDYDDPFISPPTKIVERAKAVIAAKRNLWSIAARDDHGDLMDIETVDLAHTPVAKPDRIILSQNPSSSWITPAKDEWYDIDEIEENRPPSTQVPVRQMGPIEMAINLELSKSPLQPKNSSRDVSTSSPRKKHTKASVIKTTPKKTTTAKMPDYESFTTPQLSREIQKYKFKQIKSRKKMIDLLVQCFESQNRPALGVLQGNIPITSHGPSEVSKVVDSSSTQLEPTISSSQRGRGRSTKDTTASKSKTKSKITDSVAISETDSDAPLSGFRTPKKSKKGKQPIEDVSDSDRPMTPSPPRRSPSQIRKASKALELSPVKNDHDNEAQQAQLFTHIYTAITSAPPSQDLSNPSWHEKILLYDPIVLEDLASWLKTGALGKVGWDGEVAPKEVKKWCESKSICCLWKENQGGGARSRY</sequence>
<evidence type="ECO:0000256" key="9">
    <source>
        <dbReference type="HAMAP-Rule" id="MF_03110"/>
    </source>
</evidence>
<proteinExistence type="inferred from homology"/>
<feature type="region of interest" description="Disordered" evidence="10">
    <location>
        <begin position="416"/>
        <end position="472"/>
    </location>
</feature>
<evidence type="ECO:0000313" key="11">
    <source>
        <dbReference type="EMBL" id="TEY49528.1"/>
    </source>
</evidence>
<name>A0A4Y8CV68_9HELO</name>
<dbReference type="InterPro" id="IPR027784">
    <property type="entry name" value="Slx4_ascomycetes"/>
</dbReference>
<keyword evidence="4 9" id="KW-0227">DNA damage</keyword>
<reference evidence="11 12" key="1">
    <citation type="submission" date="2017-11" db="EMBL/GenBank/DDBJ databases">
        <title>Comparative genomics of Botrytis spp.</title>
        <authorList>
            <person name="Valero-Jimenez C.A."/>
            <person name="Tapia P."/>
            <person name="Veloso J."/>
            <person name="Silva-Moreno E."/>
            <person name="Staats M."/>
            <person name="Valdes J.H."/>
            <person name="Van Kan J.A.L."/>
        </authorList>
    </citation>
    <scope>NUCLEOTIDE SEQUENCE [LARGE SCALE GENOMIC DNA]</scope>
    <source>
        <strain evidence="11 12">MUCL2830</strain>
    </source>
</reference>
<gene>
    <name evidence="9" type="primary">SLX4</name>
    <name evidence="11" type="ORF">BOTCAL_0285g00100</name>
</gene>
<dbReference type="GO" id="GO:0006310">
    <property type="term" value="P:DNA recombination"/>
    <property type="evidence" value="ECO:0007669"/>
    <property type="project" value="UniProtKB-UniRule"/>
</dbReference>
<feature type="compositionally biased region" description="Basic and acidic residues" evidence="10">
    <location>
        <begin position="200"/>
        <end position="225"/>
    </location>
</feature>
<dbReference type="AlphaFoldDB" id="A0A4Y8CV68"/>
<evidence type="ECO:0000256" key="10">
    <source>
        <dbReference type="SAM" id="MobiDB-lite"/>
    </source>
</evidence>
<feature type="compositionally biased region" description="Polar residues" evidence="10">
    <location>
        <begin position="631"/>
        <end position="646"/>
    </location>
</feature>
<feature type="compositionally biased region" description="Basic residues" evidence="10">
    <location>
        <begin position="97"/>
        <end position="107"/>
    </location>
</feature>
<comment type="PTM">
    <text evidence="9">Phosphorylated in response to DNA damage.</text>
</comment>
<feature type="compositionally biased region" description="Basic and acidic residues" evidence="10">
    <location>
        <begin position="232"/>
        <end position="248"/>
    </location>
</feature>
<evidence type="ECO:0000256" key="4">
    <source>
        <dbReference type="ARBA" id="ARBA00022763"/>
    </source>
</evidence>
<feature type="compositionally biased region" description="Basic and acidic residues" evidence="10">
    <location>
        <begin position="108"/>
        <end position="119"/>
    </location>
</feature>
<comment type="caution">
    <text evidence="11">The sequence shown here is derived from an EMBL/GenBank/DDBJ whole genome shotgun (WGS) entry which is preliminary data.</text>
</comment>
<evidence type="ECO:0000256" key="3">
    <source>
        <dbReference type="ARBA" id="ARBA00022553"/>
    </source>
</evidence>
<feature type="region of interest" description="Disordered" evidence="10">
    <location>
        <begin position="70"/>
        <end position="289"/>
    </location>
</feature>
<dbReference type="STRING" id="38488.A0A4Y8CV68"/>
<feature type="region of interest" description="Disordered" evidence="10">
    <location>
        <begin position="307"/>
        <end position="336"/>
    </location>
</feature>
<feature type="compositionally biased region" description="Basic residues" evidence="10">
    <location>
        <begin position="448"/>
        <end position="466"/>
    </location>
</feature>
<comment type="subunit">
    <text evidence="9">Forms a heterodimer with SLX1.</text>
</comment>
<feature type="region of interest" description="Disordered" evidence="10">
    <location>
        <begin position="721"/>
        <end position="826"/>
    </location>
</feature>
<feature type="region of interest" description="Disordered" evidence="10">
    <location>
        <begin position="379"/>
        <end position="401"/>
    </location>
</feature>
<feature type="compositionally biased region" description="Basic and acidic residues" evidence="10">
    <location>
        <begin position="271"/>
        <end position="282"/>
    </location>
</feature>
<keyword evidence="7 9" id="KW-0539">Nucleus</keyword>
<evidence type="ECO:0000256" key="6">
    <source>
        <dbReference type="ARBA" id="ARBA00023204"/>
    </source>
</evidence>
<evidence type="ECO:0000313" key="12">
    <source>
        <dbReference type="Proteomes" id="UP000297299"/>
    </source>
</evidence>
<comment type="similarity">
    <text evidence="2 9">Belongs to the SLX4 family.</text>
</comment>
<keyword evidence="6 9" id="KW-0234">DNA repair</keyword>
<evidence type="ECO:0000256" key="1">
    <source>
        <dbReference type="ARBA" id="ARBA00004123"/>
    </source>
</evidence>
<protein>
    <recommendedName>
        <fullName evidence="8 9">Structure-specific endonuclease subunit SLX4</fullName>
    </recommendedName>
</protein>
<evidence type="ECO:0000256" key="7">
    <source>
        <dbReference type="ARBA" id="ARBA00023242"/>
    </source>
</evidence>
<comment type="function">
    <text evidence="9">Regulatory subunit of the SLX1-SLX4 structure-specific endonuclease that resolves DNA secondary structures generated during DNA repair and recombination. Has endonuclease activity towards branched DNA substrates, introducing single-strand cuts in duplex DNA close to junctions with ss-DNA.</text>
</comment>
<dbReference type="GO" id="GO:0033557">
    <property type="term" value="C:Slx1-Slx4 complex"/>
    <property type="evidence" value="ECO:0007669"/>
    <property type="project" value="UniProtKB-UniRule"/>
</dbReference>
<feature type="compositionally biased region" description="Basic and acidic residues" evidence="10">
    <location>
        <begin position="143"/>
        <end position="155"/>
    </location>
</feature>
<dbReference type="GO" id="GO:0006260">
    <property type="term" value="P:DNA replication"/>
    <property type="evidence" value="ECO:0007669"/>
    <property type="project" value="InterPro"/>
</dbReference>
<dbReference type="InterPro" id="IPR018574">
    <property type="entry name" value="Structure-sp_endonuc_su_Slx4"/>
</dbReference>
<comment type="subcellular location">
    <subcellularLocation>
        <location evidence="1 9">Nucleus</location>
    </subcellularLocation>
</comment>
<feature type="region of interest" description="Disordered" evidence="10">
    <location>
        <begin position="628"/>
        <end position="671"/>
    </location>
</feature>
<keyword evidence="3 9" id="KW-0597">Phosphoprotein</keyword>
<keyword evidence="5 9" id="KW-0233">DNA recombination</keyword>
<dbReference type="Proteomes" id="UP000297299">
    <property type="component" value="Unassembled WGS sequence"/>
</dbReference>
<feature type="compositionally biased region" description="Low complexity" evidence="10">
    <location>
        <begin position="658"/>
        <end position="668"/>
    </location>
</feature>
<feature type="compositionally biased region" description="Polar residues" evidence="10">
    <location>
        <begin position="735"/>
        <end position="751"/>
    </location>
</feature>
<dbReference type="EMBL" id="PHWZ01000284">
    <property type="protein sequence ID" value="TEY49528.1"/>
    <property type="molecule type" value="Genomic_DNA"/>
</dbReference>
<dbReference type="Pfam" id="PF09494">
    <property type="entry name" value="Slx4"/>
    <property type="match status" value="1"/>
</dbReference>
<accession>A0A4Y8CV68</accession>
<evidence type="ECO:0000256" key="5">
    <source>
        <dbReference type="ARBA" id="ARBA00023172"/>
    </source>
</evidence>
<dbReference type="GO" id="GO:0006281">
    <property type="term" value="P:DNA repair"/>
    <property type="evidence" value="ECO:0007669"/>
    <property type="project" value="UniProtKB-UniRule"/>
</dbReference>
<dbReference type="OrthoDB" id="5349119at2759"/>
<dbReference type="HAMAP" id="MF_03110">
    <property type="entry name" value="Endonuc_su_Slx4"/>
    <property type="match status" value="1"/>
</dbReference>